<evidence type="ECO:0000256" key="3">
    <source>
        <dbReference type="SAM" id="MobiDB-lite"/>
    </source>
</evidence>
<evidence type="ECO:0000313" key="6">
    <source>
        <dbReference type="Proteomes" id="UP000653904"/>
    </source>
</evidence>
<proteinExistence type="predicted"/>
<organism evidence="5 6">
    <name type="scientific">Clostridium segne</name>
    <dbReference type="NCBI Taxonomy" id="2763038"/>
    <lineage>
        <taxon>Bacteria</taxon>
        <taxon>Bacillati</taxon>
        <taxon>Bacillota</taxon>
        <taxon>Clostridia</taxon>
        <taxon>Eubacteriales</taxon>
        <taxon>Clostridiaceae</taxon>
        <taxon>Clostridium</taxon>
    </lineage>
</organism>
<feature type="domain" description="SLH" evidence="4">
    <location>
        <begin position="1817"/>
        <end position="1876"/>
    </location>
</feature>
<gene>
    <name evidence="5" type="ORF">H8S19_08030</name>
</gene>
<feature type="compositionally biased region" description="Basic and acidic residues" evidence="3">
    <location>
        <begin position="1630"/>
        <end position="1640"/>
    </location>
</feature>
<dbReference type="InterPro" id="IPR041248">
    <property type="entry name" value="YDG"/>
</dbReference>
<dbReference type="PANTHER" id="PTHR43308">
    <property type="entry name" value="OUTER MEMBRANE PROTEIN ALPHA-RELATED"/>
    <property type="match status" value="1"/>
</dbReference>
<feature type="domain" description="SLH" evidence="4">
    <location>
        <begin position="1944"/>
        <end position="2007"/>
    </location>
</feature>
<keyword evidence="6" id="KW-1185">Reference proteome</keyword>
<evidence type="ECO:0000256" key="2">
    <source>
        <dbReference type="PROSITE-ProRule" id="PRU00591"/>
    </source>
</evidence>
<evidence type="ECO:0000256" key="1">
    <source>
        <dbReference type="ARBA" id="ARBA00022737"/>
    </source>
</evidence>
<dbReference type="InterPro" id="IPR041286">
    <property type="entry name" value="MBG_2"/>
</dbReference>
<accession>A0AAW3X457</accession>
<evidence type="ECO:0000259" key="4">
    <source>
        <dbReference type="PROSITE" id="PS51272"/>
    </source>
</evidence>
<dbReference type="Gene3D" id="2.10.270.10">
    <property type="entry name" value="Cholin Binding"/>
    <property type="match status" value="1"/>
</dbReference>
<evidence type="ECO:0000313" key="5">
    <source>
        <dbReference type="EMBL" id="MBC5657012.1"/>
    </source>
</evidence>
<comment type="caution">
    <text evidence="5">The sequence shown here is derived from an EMBL/GenBank/DDBJ whole genome shotgun (WGS) entry which is preliminary data.</text>
</comment>
<dbReference type="InterPro" id="IPR051465">
    <property type="entry name" value="Cell_Envelope_Struct_Comp"/>
</dbReference>
<name>A0AAW3X457_9CLOT</name>
<dbReference type="Pfam" id="PF01473">
    <property type="entry name" value="Choline_bind_1"/>
    <property type="match status" value="1"/>
</dbReference>
<dbReference type="PROSITE" id="PS51272">
    <property type="entry name" value="SLH"/>
    <property type="match status" value="3"/>
</dbReference>
<dbReference type="InterPro" id="IPR018337">
    <property type="entry name" value="Cell_wall/Cho-bd_repeat"/>
</dbReference>
<keyword evidence="1" id="KW-0677">Repeat</keyword>
<feature type="repeat" description="Cell wall-binding" evidence="2">
    <location>
        <begin position="2048"/>
        <end position="2067"/>
    </location>
</feature>
<dbReference type="PANTHER" id="PTHR43308:SF5">
    <property type="entry name" value="S-LAYER PROTEIN _ PEPTIDOGLYCAN ENDO-BETA-N-ACETYLGLUCOSAMINIDASE"/>
    <property type="match status" value="1"/>
</dbReference>
<dbReference type="SUPFAM" id="SSF69360">
    <property type="entry name" value="Cell wall binding repeat"/>
    <property type="match status" value="1"/>
</dbReference>
<dbReference type="EMBL" id="JACOOW010000010">
    <property type="protein sequence ID" value="MBC5657012.1"/>
    <property type="molecule type" value="Genomic_DNA"/>
</dbReference>
<dbReference type="Proteomes" id="UP000653904">
    <property type="component" value="Unassembled WGS sequence"/>
</dbReference>
<sequence>MSGNAPAECICETRCEKEAVNSDCPVCSAEDADLSACKGTEQAMSLMAAAADDGTISGDVTWENQTITTPVRLTGDTTITLKGENTITISDTAEVSALEMDYRSLTIQGSGSLTVTVPNRKYGIADSAYSDTVGGKLTIKDGAKITTNGGQYGLSAKTIVIESGTLNLNSGYGIDTASLTMNGGTLYATGNYGAISNSYGKARNIDSNLTILYSESQNAKTDDMSVGTAADTTREGDVKTIYIAKMAPRASLIVGAQQGTIQESLGSQTATFSVTGSKVKKETLQVDWVGGHTGLTAVKSADGATITVTADSNVKEGSYKLKLTADGIEGVSPAKATATATVTVAAAPRNPITINQQPEVVYEKLNGESVAVVDVKASLESGQSGQITYQWYVNGKECQGTSSARYSKIVLTKSNLTPVAGKDWEYSGQVYCKLSYNNYTVDTKTVTVTINTCPHEKYTNEGKCQQCGEPCSKDVLFIRNGIPYTFEGDNPDVGFILFSGGTAYFVRDTNATLKAGNGDTANMDITLDLQGHKVKTLDLQNFPYKSVTIKNGTINDIATSAPAVLILDSVTTGGEAWSKLFTLTVKGNCVFQHQVNFLGKTQLQGGTFQRGINAALGEKALALLAEGYAFADADNDEILNVSNVDIANRAVKVVAHTDQYHNGKCVCGRVCDHAGKVDSAGYCTRCHALVEAFETGGKRYTSLENALAAAKDGDTITLRGPLDIENADPIEVSKNIILNLNGHTLSKSREKALLCILGSNVVIANGTVRSTCVSKSANAVEVGKFRHTGAKLTLDNVILEGSIGGGTGVRGRGLFICTGNEAVIMSGKVIGGIYTEGALTMSGGSAEQLKLGLLDNIPVTLSGGSFDSIKIGNDADYQSLLAGGYAYQKKDGALVKLSEMNENTAVTVVKCSHPDDPSGGNVCPYCGYAAVVTKTDGSISYYRTAGEAIAAAGGGTVKLLANAGEITISSPLKLDLNGKTATKLTVTGDVTLASLLPEGCAFKSGTTWITDLTGKELTNVSVARLPIQSMNYPTEMSMTYGGTGTLIVNVRGTGAVSFQWYKVEDGKETAVGSATTSNQFNLAEQKLSAGKHIFRFSATCDGYKKMSQDIVVTVQKADIRSGLITPPTARENLTYTGQEQALITAGSVTSGGTMQYSLTENGTYSPDIPVGTDAGAYTVWYRVIGDENHNDTTPASVEVSIGKKPLTLTGVTAASKSYDGTTDAGITSVTFDNVTLNRGTDYTVTASFDDASVGNGKNITATVTLMGQTAKNYSLEQSSFTTTGSIIKAAAPDFTKETALVIVNGYEKTYTVTLPALPTLETPKEYGAPTYELGGITLDGSYYTGGAKVENGKLILPIQKNDVKTTGPVGTVTVVIKSTNYEDITLTVNVNATNKLVPTVTAPTANALTYNGAEQALVTAGKTTGGTMLYRLDNSEWSEQLPTAKNAGEYTVWYKVQGNAEYADVAEQNVTVTVAKKSVTVTALDQSAYTGSTAPDLSSPEADKDYKVEGLVGADTLSGTVTLDYAQTLDMSKTGKTAINITGTLSNDNYAITYVSGTLTVSKQSSSDGGSSSGGSGSGGGSSSGGSNGSGSNDNTNQPEAPVTGETKPIQPDKNGNAAVDNSSVQSAIDKAKQDAKKNGTTENGIGVTVPITPAADQTSFNVTIKAQTLDLLVKENVRQFTVATDHLVSVNIGLDTLKQLDTAYAGGDIILRADKVDALRSTEAKATIGTRPTYDLSLVYLSGGKETPIANLNGHIISVRLPYTPAKGEQTGNLYAVYVDDAGKVEWITKSSYNASLKAVVFETSHFSVYGVGYKTFVPAFTDITGHWAADNILFAASRGLLSGTSDTTFSPDTGMTRGMFVTALGRLAGINPDSYQTGKFTDVKADAYYAPYVNWAAQTGIVEGVTATTFAPDTNINREQMAVIMKNYAAKLGYDLPQTLKAVTFADNTQISSWAKDAVKSMQQAGILTGKNENKFDPKGTATRAEVATVLRRFVEIVIDPQAANGWQQNDSGQWNYYRNGESVKGWLSEDQKWYWLDKVTGMMFAGDWKQIDGKWYYFYADGTMAVNTASDR</sequence>
<feature type="domain" description="SLH" evidence="4">
    <location>
        <begin position="1878"/>
        <end position="1941"/>
    </location>
</feature>
<feature type="region of interest" description="Disordered" evidence="3">
    <location>
        <begin position="1562"/>
        <end position="1647"/>
    </location>
</feature>
<feature type="compositionally biased region" description="Gly residues" evidence="3">
    <location>
        <begin position="1571"/>
        <end position="1589"/>
    </location>
</feature>
<dbReference type="PROSITE" id="PS51170">
    <property type="entry name" value="CW"/>
    <property type="match status" value="1"/>
</dbReference>
<dbReference type="Pfam" id="PF18657">
    <property type="entry name" value="YDG"/>
    <property type="match status" value="1"/>
</dbReference>
<protein>
    <submittedName>
        <fullName evidence="5">S-layer homology domain-containing protein</fullName>
    </submittedName>
</protein>
<dbReference type="Pfam" id="PF18676">
    <property type="entry name" value="MBG_2"/>
    <property type="match status" value="1"/>
</dbReference>
<dbReference type="InterPro" id="IPR001119">
    <property type="entry name" value="SLH_dom"/>
</dbReference>
<reference evidence="5 6" key="1">
    <citation type="submission" date="2020-08" db="EMBL/GenBank/DDBJ databases">
        <title>Genome public.</title>
        <authorList>
            <person name="Liu C."/>
            <person name="Sun Q."/>
        </authorList>
    </citation>
    <scope>NUCLEOTIDE SEQUENCE [LARGE SCALE GENOMIC DNA]</scope>
    <source>
        <strain evidence="5 6">BX14</strain>
    </source>
</reference>
<dbReference type="Pfam" id="PF00395">
    <property type="entry name" value="SLH"/>
    <property type="match status" value="3"/>
</dbReference>